<proteinExistence type="predicted"/>
<dbReference type="AlphaFoldDB" id="A0A9D1XRK5"/>
<evidence type="ECO:0000256" key="1">
    <source>
        <dbReference type="ARBA" id="ARBA00022729"/>
    </source>
</evidence>
<dbReference type="Pfam" id="PF16584">
    <property type="entry name" value="LolA_2"/>
    <property type="match status" value="1"/>
</dbReference>
<keyword evidence="1 2" id="KW-0732">Signal</keyword>
<accession>A0A9D1XRK5</accession>
<dbReference type="InterPro" id="IPR029046">
    <property type="entry name" value="LolA/LolB/LppX"/>
</dbReference>
<dbReference type="Proteomes" id="UP000823847">
    <property type="component" value="Unassembled WGS sequence"/>
</dbReference>
<reference evidence="3" key="2">
    <citation type="submission" date="2021-04" db="EMBL/GenBank/DDBJ databases">
        <authorList>
            <person name="Gilroy R."/>
        </authorList>
    </citation>
    <scope>NUCLEOTIDE SEQUENCE</scope>
    <source>
        <strain evidence="3">ChiHecec2B26-12326</strain>
    </source>
</reference>
<evidence type="ECO:0000313" key="3">
    <source>
        <dbReference type="EMBL" id="HIX86031.1"/>
    </source>
</evidence>
<gene>
    <name evidence="3" type="ORF">H9848_05435</name>
</gene>
<organism evidence="3 4">
    <name type="scientific">Candidatus Parabacteroides intestinigallinarum</name>
    <dbReference type="NCBI Taxonomy" id="2838722"/>
    <lineage>
        <taxon>Bacteria</taxon>
        <taxon>Pseudomonadati</taxon>
        <taxon>Bacteroidota</taxon>
        <taxon>Bacteroidia</taxon>
        <taxon>Bacteroidales</taxon>
        <taxon>Tannerellaceae</taxon>
        <taxon>Parabacteroides</taxon>
    </lineage>
</organism>
<evidence type="ECO:0000256" key="2">
    <source>
        <dbReference type="SAM" id="SignalP"/>
    </source>
</evidence>
<feature type="signal peptide" evidence="2">
    <location>
        <begin position="1"/>
        <end position="30"/>
    </location>
</feature>
<feature type="chain" id="PRO_5038542687" evidence="2">
    <location>
        <begin position="31"/>
        <end position="224"/>
    </location>
</feature>
<comment type="caution">
    <text evidence="3">The sequence shown here is derived from an EMBL/GenBank/DDBJ whole genome shotgun (WGS) entry which is preliminary data.</text>
</comment>
<name>A0A9D1XRK5_9BACT</name>
<protein>
    <submittedName>
        <fullName evidence="3">Outer-membrane lipoprotein carrier protein LolA</fullName>
    </submittedName>
</protein>
<reference evidence="3" key="1">
    <citation type="journal article" date="2021" name="PeerJ">
        <title>Extensive microbial diversity within the chicken gut microbiome revealed by metagenomics and culture.</title>
        <authorList>
            <person name="Gilroy R."/>
            <person name="Ravi A."/>
            <person name="Getino M."/>
            <person name="Pursley I."/>
            <person name="Horton D.L."/>
            <person name="Alikhan N.F."/>
            <person name="Baker D."/>
            <person name="Gharbi K."/>
            <person name="Hall N."/>
            <person name="Watson M."/>
            <person name="Adriaenssens E.M."/>
            <person name="Foster-Nyarko E."/>
            <person name="Jarju S."/>
            <person name="Secka A."/>
            <person name="Antonio M."/>
            <person name="Oren A."/>
            <person name="Chaudhuri R.R."/>
            <person name="La Ragione R."/>
            <person name="Hildebrand F."/>
            <person name="Pallen M.J."/>
        </authorList>
    </citation>
    <scope>NUCLEOTIDE SEQUENCE</scope>
    <source>
        <strain evidence="3">ChiHecec2B26-12326</strain>
    </source>
</reference>
<dbReference type="EMBL" id="DXEN01000037">
    <property type="protein sequence ID" value="HIX86031.1"/>
    <property type="molecule type" value="Genomic_DNA"/>
</dbReference>
<dbReference type="Gene3D" id="2.50.20.10">
    <property type="entry name" value="Lipoprotein localisation LolA/LolB/LppX"/>
    <property type="match status" value="1"/>
</dbReference>
<keyword evidence="3" id="KW-0449">Lipoprotein</keyword>
<evidence type="ECO:0000313" key="4">
    <source>
        <dbReference type="Proteomes" id="UP000823847"/>
    </source>
</evidence>
<dbReference type="InterPro" id="IPR004564">
    <property type="entry name" value="OM_lipoprot_carrier_LolA-like"/>
</dbReference>
<sequence>MKRERKIRVWRVLALAGLLSCLLFGVRAGAQTRDANAILDKAAAAYEGSKGISATFAMSVRSNGQRVGEEKRGTIQMRGDKFFLSVPGTLTWFDGTTQWSYVERNEEVNVTNPTGDELRFTNPALLLRTYREGFSASLTGESTAPNGKAAYDVELTPSKKADVTKVRLQIEKYSGFPASITVEAKNGVSTTVRISQLKTGVNQADDVFVFPEADYPDAEVIDLR</sequence>
<dbReference type="SUPFAM" id="SSF89392">
    <property type="entry name" value="Prokaryotic lipoproteins and lipoprotein localization factors"/>
    <property type="match status" value="1"/>
</dbReference>
<dbReference type="CDD" id="cd16325">
    <property type="entry name" value="LolA"/>
    <property type="match status" value="1"/>
</dbReference>